<keyword evidence="1" id="KW-0812">Transmembrane</keyword>
<organism evidence="2 3">
    <name type="scientific">Lithocarpus litseifolius</name>
    <dbReference type="NCBI Taxonomy" id="425828"/>
    <lineage>
        <taxon>Eukaryota</taxon>
        <taxon>Viridiplantae</taxon>
        <taxon>Streptophyta</taxon>
        <taxon>Embryophyta</taxon>
        <taxon>Tracheophyta</taxon>
        <taxon>Spermatophyta</taxon>
        <taxon>Magnoliopsida</taxon>
        <taxon>eudicotyledons</taxon>
        <taxon>Gunneridae</taxon>
        <taxon>Pentapetalae</taxon>
        <taxon>rosids</taxon>
        <taxon>fabids</taxon>
        <taxon>Fagales</taxon>
        <taxon>Fagaceae</taxon>
        <taxon>Lithocarpus</taxon>
    </lineage>
</organism>
<dbReference type="AlphaFoldDB" id="A0AAW2E2W1"/>
<sequence>MSRETKDEGCIFQYMVEASSSSRGLLKICRFLEWEEDDEDGDDGHGYLNFKVYKLDGKRKISSLLFLILLILGTWRTCHKDLVKSNDFFVMAVISFAQIPAFRIYLGIRIVAIHHELGVPVEDIIHYKFFSVTKFGAFITRDLSDVKAPNWNKGNANEWP</sequence>
<proteinExistence type="predicted"/>
<keyword evidence="1" id="KW-1133">Transmembrane helix</keyword>
<dbReference type="Proteomes" id="UP001459277">
    <property type="component" value="Unassembled WGS sequence"/>
</dbReference>
<feature type="transmembrane region" description="Helical" evidence="1">
    <location>
        <begin position="61"/>
        <end position="76"/>
    </location>
</feature>
<evidence type="ECO:0000313" key="2">
    <source>
        <dbReference type="EMBL" id="KAL0017313.1"/>
    </source>
</evidence>
<comment type="caution">
    <text evidence="2">The sequence shown here is derived from an EMBL/GenBank/DDBJ whole genome shotgun (WGS) entry which is preliminary data.</text>
</comment>
<accession>A0AAW2E2W1</accession>
<dbReference type="EMBL" id="JAZDWU010000001">
    <property type="protein sequence ID" value="KAL0017313.1"/>
    <property type="molecule type" value="Genomic_DNA"/>
</dbReference>
<reference evidence="2 3" key="1">
    <citation type="submission" date="2024-01" db="EMBL/GenBank/DDBJ databases">
        <title>A telomere-to-telomere, gap-free genome of sweet tea (Lithocarpus litseifolius).</title>
        <authorList>
            <person name="Zhou J."/>
        </authorList>
    </citation>
    <scope>NUCLEOTIDE SEQUENCE [LARGE SCALE GENOMIC DNA]</scope>
    <source>
        <strain evidence="2">Zhou-2022a</strain>
        <tissue evidence="2">Leaf</tissue>
    </source>
</reference>
<name>A0AAW2E2W1_9ROSI</name>
<evidence type="ECO:0000256" key="1">
    <source>
        <dbReference type="SAM" id="Phobius"/>
    </source>
</evidence>
<protein>
    <submittedName>
        <fullName evidence="2">Uncharacterized protein</fullName>
    </submittedName>
</protein>
<keyword evidence="1" id="KW-0472">Membrane</keyword>
<keyword evidence="3" id="KW-1185">Reference proteome</keyword>
<gene>
    <name evidence="2" type="ORF">SO802_004382</name>
</gene>
<feature type="transmembrane region" description="Helical" evidence="1">
    <location>
        <begin position="88"/>
        <end position="106"/>
    </location>
</feature>
<evidence type="ECO:0000313" key="3">
    <source>
        <dbReference type="Proteomes" id="UP001459277"/>
    </source>
</evidence>